<evidence type="ECO:0008006" key="4">
    <source>
        <dbReference type="Google" id="ProtNLM"/>
    </source>
</evidence>
<accession>A0AAE0Z911</accession>
<dbReference type="SUPFAM" id="SSF50494">
    <property type="entry name" value="Trypsin-like serine proteases"/>
    <property type="match status" value="1"/>
</dbReference>
<comment type="caution">
    <text evidence="2">The sequence shown here is derived from an EMBL/GenBank/DDBJ whole genome shotgun (WGS) entry which is preliminary data.</text>
</comment>
<protein>
    <recommendedName>
        <fullName evidence="4">Peptidase S1 domain-containing protein</fullName>
    </recommendedName>
</protein>
<dbReference type="EMBL" id="JAWDGP010004359">
    <property type="protein sequence ID" value="KAK3765022.1"/>
    <property type="molecule type" value="Genomic_DNA"/>
</dbReference>
<dbReference type="InterPro" id="IPR009003">
    <property type="entry name" value="Peptidase_S1_PA"/>
</dbReference>
<dbReference type="Proteomes" id="UP001283361">
    <property type="component" value="Unassembled WGS sequence"/>
</dbReference>
<proteinExistence type="predicted"/>
<organism evidence="2 3">
    <name type="scientific">Elysia crispata</name>
    <name type="common">lettuce slug</name>
    <dbReference type="NCBI Taxonomy" id="231223"/>
    <lineage>
        <taxon>Eukaryota</taxon>
        <taxon>Metazoa</taxon>
        <taxon>Spiralia</taxon>
        <taxon>Lophotrochozoa</taxon>
        <taxon>Mollusca</taxon>
        <taxon>Gastropoda</taxon>
        <taxon>Heterobranchia</taxon>
        <taxon>Euthyneura</taxon>
        <taxon>Panpulmonata</taxon>
        <taxon>Sacoglossa</taxon>
        <taxon>Placobranchoidea</taxon>
        <taxon>Plakobranchidae</taxon>
        <taxon>Elysia</taxon>
    </lineage>
</organism>
<keyword evidence="3" id="KW-1185">Reference proteome</keyword>
<name>A0AAE0Z911_9GAST</name>
<dbReference type="AlphaFoldDB" id="A0AAE0Z911"/>
<evidence type="ECO:0000313" key="2">
    <source>
        <dbReference type="EMBL" id="KAK3765022.1"/>
    </source>
</evidence>
<evidence type="ECO:0000313" key="3">
    <source>
        <dbReference type="Proteomes" id="UP001283361"/>
    </source>
</evidence>
<gene>
    <name evidence="2" type="ORF">RRG08_008748</name>
</gene>
<reference evidence="2" key="1">
    <citation type="journal article" date="2023" name="G3 (Bethesda)">
        <title>A reference genome for the long-term kleptoplast-retaining sea slug Elysia crispata morphotype clarki.</title>
        <authorList>
            <person name="Eastman K.E."/>
            <person name="Pendleton A.L."/>
            <person name="Shaikh M.A."/>
            <person name="Suttiyut T."/>
            <person name="Ogas R."/>
            <person name="Tomko P."/>
            <person name="Gavelis G."/>
            <person name="Widhalm J.R."/>
            <person name="Wisecaver J.H."/>
        </authorList>
    </citation>
    <scope>NUCLEOTIDE SEQUENCE</scope>
    <source>
        <strain evidence="2">ECLA1</strain>
    </source>
</reference>
<evidence type="ECO:0000256" key="1">
    <source>
        <dbReference type="SAM" id="MobiDB-lite"/>
    </source>
</evidence>
<feature type="region of interest" description="Disordered" evidence="1">
    <location>
        <begin position="1"/>
        <end position="20"/>
    </location>
</feature>
<sequence>MWTSPDRPDDYPFSKSRGKDETRVGTGIIILVSNVTEKPCPCVDCNGEITRKFWRFTVLTAAHVVYNTEEAKSTKVDLFYDDDSCRLDGRMVTVTGLEVAQVDLFYDDDSCRLDGRMVTVTGLEVAQVDLFYDDDSCRLDGRMVTVTGLEVAQVEPDSDTCNLRCVSHDEALGERLNTLNKCWVDGFRESLDLSGLDLLPSCDGDRHPVLVVSHPHGQPKQITVGQGRDGEHPLIEYNAATCRGSSGAPVFGLYAAGDNRLYVLWFTPVHSGSFTSTSTQHGDQLNLLARLPQELRGQEAKQEQHNYGHWRLS</sequence>